<keyword evidence="2" id="KW-1185">Reference proteome</keyword>
<sequence>MSKYPELDSLSKEELVKVIEDEAKNWLAHDGLWFQAVETHFGMDAAIKLDEEAWKDFTQIEAKRIMERLNLPQNSGLDGLEKALNFRMYRRINEQAIERLDDHTLILKMTSCRVQSARQRKNLPFFPCKSVGTIEYGYFASTIDNRIKTSVIKCPPDDITNAGYHCAWEFKLQ</sequence>
<dbReference type="Pfam" id="PF19620">
    <property type="entry name" value="DUF6125"/>
    <property type="match status" value="1"/>
</dbReference>
<gene>
    <name evidence="1" type="ORF">DESAMIL20_1078</name>
</gene>
<dbReference type="RefSeq" id="WP_086033779.1">
    <property type="nucleotide sequence ID" value="NZ_MDSU01000018.1"/>
</dbReference>
<dbReference type="AlphaFoldDB" id="A0A1X4XVI0"/>
<comment type="caution">
    <text evidence="1">The sequence shown here is derived from an EMBL/GenBank/DDBJ whole genome shotgun (WGS) entry which is preliminary data.</text>
</comment>
<accession>A0A1X4XVI0</accession>
<protein>
    <recommendedName>
        <fullName evidence="3">L-2-amino-thiazoline-4-carboxylic acid hydrolase</fullName>
    </recommendedName>
</protein>
<reference evidence="1 2" key="1">
    <citation type="journal article" date="2017" name="Front. Microbiol.">
        <title>Genome Sequence of Desulfurella amilsii Strain TR1 and Comparative Genomics of Desulfurellaceae Family.</title>
        <authorList>
            <person name="Florentino A.P."/>
            <person name="Stams A.J."/>
            <person name="Sanchez-Andrea I."/>
        </authorList>
    </citation>
    <scope>NUCLEOTIDE SEQUENCE [LARGE SCALE GENOMIC DNA]</scope>
    <source>
        <strain evidence="1 2">TR1</strain>
    </source>
</reference>
<proteinExistence type="predicted"/>
<evidence type="ECO:0000313" key="2">
    <source>
        <dbReference type="Proteomes" id="UP000194141"/>
    </source>
</evidence>
<dbReference type="EMBL" id="MDSU01000018">
    <property type="protein sequence ID" value="OSS41525.1"/>
    <property type="molecule type" value="Genomic_DNA"/>
</dbReference>
<organism evidence="1 2">
    <name type="scientific">Desulfurella amilsii</name>
    <dbReference type="NCBI Taxonomy" id="1562698"/>
    <lineage>
        <taxon>Bacteria</taxon>
        <taxon>Pseudomonadati</taxon>
        <taxon>Campylobacterota</taxon>
        <taxon>Desulfurellia</taxon>
        <taxon>Desulfurellales</taxon>
        <taxon>Desulfurellaceae</taxon>
        <taxon>Desulfurella</taxon>
    </lineage>
</organism>
<dbReference type="STRING" id="1562698.DESAMIL20_1078"/>
<dbReference type="OrthoDB" id="9793253at2"/>
<name>A0A1X4XVI0_9BACT</name>
<evidence type="ECO:0008006" key="3">
    <source>
        <dbReference type="Google" id="ProtNLM"/>
    </source>
</evidence>
<evidence type="ECO:0000313" key="1">
    <source>
        <dbReference type="EMBL" id="OSS41525.1"/>
    </source>
</evidence>
<dbReference type="Proteomes" id="UP000194141">
    <property type="component" value="Unassembled WGS sequence"/>
</dbReference>